<dbReference type="PROSITE" id="PS51975">
    <property type="entry name" value="RNASE_H_2"/>
    <property type="match status" value="1"/>
</dbReference>
<dbReference type="PANTHER" id="PTHR10954:SF18">
    <property type="entry name" value="RIBONUCLEASE HII"/>
    <property type="match status" value="1"/>
</dbReference>
<dbReference type="GO" id="GO:0003723">
    <property type="term" value="F:RNA binding"/>
    <property type="evidence" value="ECO:0007669"/>
    <property type="project" value="UniProtKB-UniRule"/>
</dbReference>
<keyword evidence="10 12" id="KW-0378">Hydrolase</keyword>
<sequence>MRHEALALFEQGIKSRYELDVIIGIDEAGRGALAGPVYAGACAITDPRGTAFINDSKLLSQRQREQAFELLPAHALFATGSCTAAEIDSGGILQATYGAMEKALILLLPAVRQHWGIGSRIGVVVDGPLLPHFLEREEHLVAMAIIDADAILLSVAGASIAAKVSRDAAMRVMARHVHGYGFEGNVGYGTREHIQALRTKGPSGEHRRTFVVKQLVETEELPLGRTAQPGAGKRR</sequence>
<feature type="binding site" evidence="12">
    <location>
        <position position="27"/>
    </location>
    <ligand>
        <name>a divalent metal cation</name>
        <dbReference type="ChEBI" id="CHEBI:60240"/>
    </ligand>
</feature>
<organism evidence="16 18">
    <name type="scientific">Candidatus Cryosericum odellii</name>
    <dbReference type="NCBI Taxonomy" id="2290917"/>
    <lineage>
        <taxon>Bacteria</taxon>
        <taxon>Pseudomonadati</taxon>
        <taxon>Caldisericota/Cryosericota group</taxon>
        <taxon>Candidatus Cryosericota</taxon>
        <taxon>Candidatus Cryosericia</taxon>
        <taxon>Candidatus Cryosericales</taxon>
        <taxon>Candidatus Cryosericaceae</taxon>
        <taxon>Candidatus Cryosericum</taxon>
    </lineage>
</organism>
<name>A0A398DIN4_9BACT</name>
<dbReference type="GO" id="GO:0005737">
    <property type="term" value="C:cytoplasm"/>
    <property type="evidence" value="ECO:0007669"/>
    <property type="project" value="UniProtKB-SubCell"/>
</dbReference>
<dbReference type="GO" id="GO:0006298">
    <property type="term" value="P:mismatch repair"/>
    <property type="evidence" value="ECO:0007669"/>
    <property type="project" value="TreeGrafter"/>
</dbReference>
<evidence type="ECO:0000256" key="10">
    <source>
        <dbReference type="ARBA" id="ARBA00022801"/>
    </source>
</evidence>
<dbReference type="EMBL" id="QXIU01000052">
    <property type="protein sequence ID" value="RIE14283.1"/>
    <property type="molecule type" value="Genomic_DNA"/>
</dbReference>
<evidence type="ECO:0000256" key="13">
    <source>
        <dbReference type="RuleBase" id="RU003515"/>
    </source>
</evidence>
<evidence type="ECO:0000256" key="4">
    <source>
        <dbReference type="ARBA" id="ARBA00004496"/>
    </source>
</evidence>
<dbReference type="Proteomes" id="UP000266260">
    <property type="component" value="Unassembled WGS sequence"/>
</dbReference>
<dbReference type="InterPro" id="IPR024567">
    <property type="entry name" value="RNase_HII/HIII_dom"/>
</dbReference>
<keyword evidence="9 12" id="KW-0255">Endonuclease</keyword>
<dbReference type="GO" id="GO:0046872">
    <property type="term" value="F:metal ion binding"/>
    <property type="evidence" value="ECO:0007669"/>
    <property type="project" value="UniProtKB-KW"/>
</dbReference>
<dbReference type="SUPFAM" id="SSF53098">
    <property type="entry name" value="Ribonuclease H-like"/>
    <property type="match status" value="1"/>
</dbReference>
<accession>A0A398DIN4</accession>
<dbReference type="NCBIfam" id="NF000595">
    <property type="entry name" value="PRK00015.1-3"/>
    <property type="match status" value="1"/>
</dbReference>
<dbReference type="Proteomes" id="UP000266489">
    <property type="component" value="Unassembled WGS sequence"/>
</dbReference>
<evidence type="ECO:0000313" key="17">
    <source>
        <dbReference type="Proteomes" id="UP000266260"/>
    </source>
</evidence>
<evidence type="ECO:0000313" key="16">
    <source>
        <dbReference type="EMBL" id="RIE14283.1"/>
    </source>
</evidence>
<dbReference type="CDD" id="cd07182">
    <property type="entry name" value="RNase_HII_bacteria_HII_like"/>
    <property type="match status" value="1"/>
</dbReference>
<accession>A0A398D8S1</accession>
<dbReference type="OrthoDB" id="9803420at2"/>
<keyword evidence="7 12" id="KW-0540">Nuclease</keyword>
<dbReference type="GO" id="GO:0043137">
    <property type="term" value="P:DNA replication, removal of RNA primer"/>
    <property type="evidence" value="ECO:0007669"/>
    <property type="project" value="TreeGrafter"/>
</dbReference>
<evidence type="ECO:0000256" key="1">
    <source>
        <dbReference type="ARBA" id="ARBA00000077"/>
    </source>
</evidence>
<keyword evidence="6" id="KW-0963">Cytoplasm</keyword>
<dbReference type="RefSeq" id="WP_119119380.1">
    <property type="nucleotide sequence ID" value="NZ_QXIT01000039.1"/>
</dbReference>
<evidence type="ECO:0000313" key="18">
    <source>
        <dbReference type="Proteomes" id="UP000266489"/>
    </source>
</evidence>
<evidence type="ECO:0000256" key="3">
    <source>
        <dbReference type="ARBA" id="ARBA00004065"/>
    </source>
</evidence>
<dbReference type="InterPro" id="IPR036397">
    <property type="entry name" value="RNaseH_sf"/>
</dbReference>
<keyword evidence="8 12" id="KW-0479">Metal-binding</keyword>
<dbReference type="EC" id="3.1.26.4" evidence="13"/>
<comment type="subcellular location">
    <subcellularLocation>
        <location evidence="4">Cytoplasm</location>
    </subcellularLocation>
</comment>
<dbReference type="Gene3D" id="3.30.420.10">
    <property type="entry name" value="Ribonuclease H-like superfamily/Ribonuclease H"/>
    <property type="match status" value="1"/>
</dbReference>
<evidence type="ECO:0000256" key="9">
    <source>
        <dbReference type="ARBA" id="ARBA00022759"/>
    </source>
</evidence>
<comment type="cofactor">
    <cofactor evidence="2">
        <name>Mg(2+)</name>
        <dbReference type="ChEBI" id="CHEBI:18420"/>
    </cofactor>
</comment>
<dbReference type="GO" id="GO:0032299">
    <property type="term" value="C:ribonuclease H2 complex"/>
    <property type="evidence" value="ECO:0007669"/>
    <property type="project" value="TreeGrafter"/>
</dbReference>
<evidence type="ECO:0000256" key="11">
    <source>
        <dbReference type="ARBA" id="ARBA00023211"/>
    </source>
</evidence>
<keyword evidence="17" id="KW-1185">Reference proteome</keyword>
<evidence type="ECO:0000256" key="7">
    <source>
        <dbReference type="ARBA" id="ARBA00022722"/>
    </source>
</evidence>
<feature type="binding site" evidence="12">
    <location>
        <position position="126"/>
    </location>
    <ligand>
        <name>a divalent metal cation</name>
        <dbReference type="ChEBI" id="CHEBI:60240"/>
    </ligand>
</feature>
<comment type="similarity">
    <text evidence="5 13">Belongs to the RNase HII family.</text>
</comment>
<evidence type="ECO:0000259" key="14">
    <source>
        <dbReference type="PROSITE" id="PS51975"/>
    </source>
</evidence>
<evidence type="ECO:0000256" key="12">
    <source>
        <dbReference type="PROSITE-ProRule" id="PRU01319"/>
    </source>
</evidence>
<dbReference type="EMBL" id="QXIT01000039">
    <property type="protein sequence ID" value="RIE09879.1"/>
    <property type="molecule type" value="Genomic_DNA"/>
</dbReference>
<dbReference type="PANTHER" id="PTHR10954">
    <property type="entry name" value="RIBONUCLEASE H2 SUBUNIT A"/>
    <property type="match status" value="1"/>
</dbReference>
<dbReference type="AlphaFoldDB" id="A0A398DIN4"/>
<reference evidence="17 18" key="1">
    <citation type="submission" date="2018-09" db="EMBL/GenBank/DDBJ databases">
        <title>Discovery and Ecogenomic Context for Candidatus Cryosericales, a Global Caldiserica Order Active in Thawing Permafrost.</title>
        <authorList>
            <person name="Martinez M.A."/>
            <person name="Woodcroft B.J."/>
            <person name="Ignacio Espinoza J.C."/>
            <person name="Zayed A."/>
            <person name="Singleton C.M."/>
            <person name="Boyd J."/>
            <person name="Li Y.-F."/>
            <person name="Purvine S."/>
            <person name="Maughan H."/>
            <person name="Hodgkins S.B."/>
            <person name="Anderson D."/>
            <person name="Sederholm M."/>
            <person name="Temperton B."/>
            <person name="Saleska S.R."/>
            <person name="Tyson G.W."/>
            <person name="Rich V.I."/>
        </authorList>
    </citation>
    <scope>NUCLEOTIDE SEQUENCE [LARGE SCALE GENOMIC DNA]</scope>
    <source>
        <strain evidence="16 18">SMC5</strain>
        <strain evidence="15 17">SMC6</strain>
    </source>
</reference>
<comment type="caution">
    <text evidence="16">The sequence shown here is derived from an EMBL/GenBank/DDBJ whole genome shotgun (WGS) entry which is preliminary data.</text>
</comment>
<proteinExistence type="inferred from homology"/>
<dbReference type="Pfam" id="PF01351">
    <property type="entry name" value="RNase_HII"/>
    <property type="match status" value="1"/>
</dbReference>
<dbReference type="GO" id="GO:0004523">
    <property type="term" value="F:RNA-DNA hybrid ribonuclease activity"/>
    <property type="evidence" value="ECO:0007669"/>
    <property type="project" value="UniProtKB-UniRule"/>
</dbReference>
<evidence type="ECO:0000256" key="5">
    <source>
        <dbReference type="ARBA" id="ARBA00007383"/>
    </source>
</evidence>
<keyword evidence="11" id="KW-0464">Manganese</keyword>
<evidence type="ECO:0000256" key="6">
    <source>
        <dbReference type="ARBA" id="ARBA00022490"/>
    </source>
</evidence>
<dbReference type="InterPro" id="IPR001352">
    <property type="entry name" value="RNase_HII/HIII"/>
</dbReference>
<gene>
    <name evidence="16" type="ORF">SMC5_01990</name>
    <name evidence="15" type="ORF">SMC6_02115</name>
</gene>
<dbReference type="InterPro" id="IPR012337">
    <property type="entry name" value="RNaseH-like_sf"/>
</dbReference>
<evidence type="ECO:0000256" key="8">
    <source>
        <dbReference type="ARBA" id="ARBA00022723"/>
    </source>
</evidence>
<evidence type="ECO:0000313" key="15">
    <source>
        <dbReference type="EMBL" id="RIE09879.1"/>
    </source>
</evidence>
<feature type="binding site" evidence="12">
    <location>
        <position position="26"/>
    </location>
    <ligand>
        <name>a divalent metal cation</name>
        <dbReference type="ChEBI" id="CHEBI:60240"/>
    </ligand>
</feature>
<evidence type="ECO:0000256" key="2">
    <source>
        <dbReference type="ARBA" id="ARBA00001946"/>
    </source>
</evidence>
<feature type="domain" description="RNase H type-2" evidence="14">
    <location>
        <begin position="20"/>
        <end position="222"/>
    </location>
</feature>
<dbReference type="InterPro" id="IPR022898">
    <property type="entry name" value="RNase_HII"/>
</dbReference>
<comment type="cofactor">
    <cofactor evidence="12">
        <name>Mn(2+)</name>
        <dbReference type="ChEBI" id="CHEBI:29035"/>
    </cofactor>
    <cofactor evidence="12">
        <name>Mg(2+)</name>
        <dbReference type="ChEBI" id="CHEBI:18420"/>
    </cofactor>
    <text evidence="12">Manganese or magnesium. Binds 1 divalent metal ion per monomer in the absence of substrate. May bind a second metal ion after substrate binding.</text>
</comment>
<comment type="catalytic activity">
    <reaction evidence="1 12 13">
        <text>Endonucleolytic cleavage to 5'-phosphomonoester.</text>
        <dbReference type="EC" id="3.1.26.4"/>
    </reaction>
</comment>
<comment type="function">
    <text evidence="3 13">Endonuclease that specifically degrades the RNA of RNA-DNA hybrids.</text>
</comment>
<protein>
    <recommendedName>
        <fullName evidence="13">Ribonuclease</fullName>
        <ecNumber evidence="13">3.1.26.4</ecNumber>
    </recommendedName>
</protein>